<dbReference type="EMBL" id="JALDAY010000008">
    <property type="protein sequence ID" value="MCI3274845.1"/>
    <property type="molecule type" value="Genomic_DNA"/>
</dbReference>
<dbReference type="RefSeq" id="WP_242768600.1">
    <property type="nucleotide sequence ID" value="NZ_JALDAY010000008.1"/>
</dbReference>
<dbReference type="PROSITE" id="PS51257">
    <property type="entry name" value="PROKAR_LIPOPROTEIN"/>
    <property type="match status" value="1"/>
</dbReference>
<reference evidence="1" key="1">
    <citation type="submission" date="2022-03" db="EMBL/GenBank/DDBJ databases">
        <title>Streptomyces 7R015 and 7R016 isolated from Barleria lupulina in Thailand.</title>
        <authorList>
            <person name="Kanchanasin P."/>
            <person name="Phongsopitanun W."/>
            <person name="Tanasupawat S."/>
        </authorList>
    </citation>
    <scope>NUCLEOTIDE SEQUENCE</scope>
    <source>
        <strain evidence="1">7R015</strain>
    </source>
</reference>
<gene>
    <name evidence="1" type="ORF">MQP27_27545</name>
</gene>
<evidence type="ECO:0008006" key="3">
    <source>
        <dbReference type="Google" id="ProtNLM"/>
    </source>
</evidence>
<sequence>MPRTPAARRLLTASVLTVLTSGVLLGTSGCLSTMPQAHAPLPTVSPTARPSASTAVSPRSLTQAQAQAALVTATDLGEPWAPTQGAATWRDGLLKATTEAPDCKRLLDALYADDLFGGDAGTRAVTGLDDAMDQAQLRYQVLDLPVADVDRTLAWMKTLPRTCGTFTAVTEHGAVQNVHVTEAALPNAGDARQGLRAVLSGENADGEQTVLTLDVAAVRIGDDTIALTHGGLGDVSADATNGALQLGVQRLAEVRKQARVQV</sequence>
<organism evidence="1 2">
    <name type="scientific">Streptomyces cylindrosporus</name>
    <dbReference type="NCBI Taxonomy" id="2927583"/>
    <lineage>
        <taxon>Bacteria</taxon>
        <taxon>Bacillati</taxon>
        <taxon>Actinomycetota</taxon>
        <taxon>Actinomycetes</taxon>
        <taxon>Kitasatosporales</taxon>
        <taxon>Streptomycetaceae</taxon>
        <taxon>Streptomyces</taxon>
    </lineage>
</organism>
<accession>A0ABS9YCC4</accession>
<protein>
    <recommendedName>
        <fullName evidence="3">Lipoprotein</fullName>
    </recommendedName>
</protein>
<name>A0ABS9YCC4_9ACTN</name>
<proteinExistence type="predicted"/>
<evidence type="ECO:0000313" key="2">
    <source>
        <dbReference type="Proteomes" id="UP001165269"/>
    </source>
</evidence>
<comment type="caution">
    <text evidence="1">The sequence shown here is derived from an EMBL/GenBank/DDBJ whole genome shotgun (WGS) entry which is preliminary data.</text>
</comment>
<keyword evidence="2" id="KW-1185">Reference proteome</keyword>
<evidence type="ECO:0000313" key="1">
    <source>
        <dbReference type="EMBL" id="MCI3274845.1"/>
    </source>
</evidence>
<dbReference type="Proteomes" id="UP001165269">
    <property type="component" value="Unassembled WGS sequence"/>
</dbReference>